<comment type="caution">
    <text evidence="2">The sequence shown here is derived from an EMBL/GenBank/DDBJ whole genome shotgun (WGS) entry which is preliminary data.</text>
</comment>
<accession>A0A0F9R845</accession>
<dbReference type="EMBL" id="LAZR01001385">
    <property type="protein sequence ID" value="KKN45507.1"/>
    <property type="molecule type" value="Genomic_DNA"/>
</dbReference>
<evidence type="ECO:0000313" key="2">
    <source>
        <dbReference type="EMBL" id="KKN45507.1"/>
    </source>
</evidence>
<gene>
    <name evidence="2" type="ORF">LCGC14_0682350</name>
</gene>
<feature type="non-terminal residue" evidence="2">
    <location>
        <position position="5128"/>
    </location>
</feature>
<feature type="region of interest" description="Disordered" evidence="1">
    <location>
        <begin position="3435"/>
        <end position="3463"/>
    </location>
</feature>
<organism evidence="2">
    <name type="scientific">marine sediment metagenome</name>
    <dbReference type="NCBI Taxonomy" id="412755"/>
    <lineage>
        <taxon>unclassified sequences</taxon>
        <taxon>metagenomes</taxon>
        <taxon>ecological metagenomes</taxon>
    </lineage>
</organism>
<evidence type="ECO:0000256" key="1">
    <source>
        <dbReference type="SAM" id="MobiDB-lite"/>
    </source>
</evidence>
<feature type="non-terminal residue" evidence="2">
    <location>
        <position position="1"/>
    </location>
</feature>
<proteinExistence type="predicted"/>
<feature type="compositionally biased region" description="Polar residues" evidence="1">
    <location>
        <begin position="3441"/>
        <end position="3453"/>
    </location>
</feature>
<protein>
    <submittedName>
        <fullName evidence="2">Uncharacterized protein</fullName>
    </submittedName>
</protein>
<reference evidence="2" key="1">
    <citation type="journal article" date="2015" name="Nature">
        <title>Complex archaea that bridge the gap between prokaryotes and eukaryotes.</title>
        <authorList>
            <person name="Spang A."/>
            <person name="Saw J.H."/>
            <person name="Jorgensen S.L."/>
            <person name="Zaremba-Niedzwiedzka K."/>
            <person name="Martijn J."/>
            <person name="Lind A.E."/>
            <person name="van Eijk R."/>
            <person name="Schleper C."/>
            <person name="Guy L."/>
            <person name="Ettema T.J."/>
        </authorList>
    </citation>
    <scope>NUCLEOTIDE SEQUENCE</scope>
</reference>
<name>A0A0F9R845_9ZZZZ</name>
<sequence length="5128" mass="579875">DSNSNWVIKKNVTSLSGYNYLTFDIDYDGNTANTIFVSAQEDGAGEISLWKYSFDTEYNLSLITSEIAPSNFIPTSINIVNYFSASDRKAILIGGLIENTYYSQLFEYNTNLEFKNILQDDLLLGKILVIEYDELSGVDSIILGIERLAIGKMDAVISLRRKTGTEEWVEFEITGFDDIRFEILDLLIISDNNLKNLVIASKTGLFETKIIFSEETSSITSPVVFTIDFYSLQNLSPIYYPVINQIENRPINAVYEVFYRLAGSSQWEKLDVSKFKYSRFEIQLDLLSIWSSLSASGDCIKIAYGYESFVSEERVSIDPSFQSYAGQSDTQEISASAVFFDDSALPFKWLNPGTRYNEPNAQWNFLPNAMTYQSTPVISGYGSKVYYPTVTSGWENGYGWGPEYTSMPELDNSLINYGNSYDSGKLAENLNSKGDGFGGNFENNYIDNVLISNPYVSDTYNFSQMYYPEIHDETSSGLYNYYDPNGGSNDAQYVYLRNELTNVDTYNGETTVNVYDSGTIPDSITSEYLVDTLHALPINPPRGRGTTSEPLSNTYYDDSNFVTLTPSWSDFVSRVDYLDCDLLTLNPYNNEHFYISIKVVMGNSLATVKLQDGGQVIATSTNGVLDINRLLRYNVNGLSLTNMGSYGESDAYLYYFKVERVTSGNHFMQNPSVSEIESTMLDWSQYLTTSKDSYGVFGLEYTYKLPVVSRDSLDSIQVSFDASVNSISFEGGNYPLSVQLWSYAMRTWYSIPLAPLDGSGYYDNDKRDLDFWTWEPIGWTEGPTDAFRPDWSTLGFERINTLGYGATFPHTIDSNGNIVYSDSLIAGGSFLANDETDHQLNSLYSDREKVLFYDDQYNFLADEVNTNKYQLQNIVIDPGNFYVRIDVFPDYIGSEQFYKYPNDNVDFYNYFVNDLNEFKIRLVTEKESTQNANDDANLCIGSFNTYTLTTTNYLNYDDFESNAINGEHISDKIIFNSNGVELYGDSGFNVKEVPQTIKFKDNFLSSSWTLEDVSDPTMDFQKPLAGDTYVRSFHPNMNYQTATPLTAYMRDFTYPPDKAFDININQGTYVSGTFMDTREDDGDVYRISSVISSGHRTKTRYDVWSLFKTERISFDIITSAVSDIQIYLGDSSGTIGAPITSSYNTLSLSGVVSEVSRDPDNQYVWIVSFSTASHNLDVDLIEAEGYQEEYETFLKTPSINYLVQGDNDIWELEADTVYDWGWDNNLYSVGDFNLGSLTWNNKDTVPIYSYISTEDIVGSKVTWGLGDISSDNQYFKLDAPLGGGIDLENPIVKYSIAKKYQEGGLLYMQTNEISGELATLKSSVYSSDITITPNDQLIIEFQSTTNNQIDLTLFNNDIIQNITSIIRQGNIDFSTQVISLGTDQDIIFDQISFSGTIDDTEYFSVSSITVIEGASIVDVQLTESKFTEKSSTHPYNELGNEVSESYYAHVEDGQSYTITSQELQTNVLYNISVQFEFILSDEQLNEADEIQVRLIGQSSGTVLDNARYSILDPSGTYLPISPTIENGALVFFILPDDIPTYLIEGDKFVFLLKISDSSAFDISIDKLSLVTFTEWSVEHDFYRAAFKFEKIVGSQTGDKIFVSANDNVFLNIDRNDPALYGLGIENTVSFNYDYATQKWSAFINTDFTDRLNLFDDHPVMKPRIESRYTSNNQGILVNSIESHYYKKVENQADFEKYKSLALSYKNKENHSATLQTSELDSILTPENIFTQLSADIDIIYSFNDEMVHDNIFSYDLLPTFTSDYFDNIGTYQYNEGAFIINYFSSLVNSTVSSISGDSTNTTGNLSNLNDLYSNNVEFETNWITDTNLWIQLENNGATIMREETDDNWDLWDDTLLREYQYYDYHTILLQDDYTFGLLPSWAPSAASIDLEIQLRWDYGLQSSDGNCIIYAMNYGGTSTPVDDYWEPLKDITNDRGSWVTESLALSNENVQYMGAIFGVMAQIRIETQSEDSFPPYIVGVENFIDYLYLDLKKTEASMSAVDFNFNNLLDGENDFIVYFRGKTDGFTSKLLIDDINVQSFTGTFTQFEGIFLDVDSIKAWIADDGEIFHPSLDNRKLILDNLEITWLSQLINYTLANKPISIDSSASHHRSSPNYVDSGMFDDPFFGKNSVQFTLKNTLYTPAFARPSASAYTDLELSDLDLDFEVFPAPSGSFVLEATNIEGSDTSKYPPAVLQNYTEYSNSRLRNAARDDIQITLVTPISLDFGQLTMDELSQGNLEIALDLEINLENRASDSKWSSRFRLLYYNYTSQNWQDFKGLLRASNKGESSYVWNPGFSGNFVEYLQNVRSIEYIPISNENNITIANPITFSGLDNSTFQDGKIRLALISYIIPSNFSIETDPTDNYFMYERADPLVPIAISQTVDVSESVLILESQEIMYPEATLTANLPLDDNFRVNLSPLTNLGEIVAVKGGFIDGELIPFKYPIYSYWVNSADELVFNSPMKYQFANITIEYVPQLQLTYNSTNGNWYLPNDFTGGTINFTKPFFVSDLWVNNSIPYGTYIHPDVDVGYMVGTNASGTFVYFSNPIHPDSTVKGSIHFGKTNEENLYKISLKDELLYQYNILSDTSKFTDASLQLELNTGFKDVVYSELSQVSTTDYSLTVTLNRYHPIEKERAYIGEAVVSLDKSLLGYHKYDLTINLADFALNNATKQMLIETLTRGANYDLHITVESSIHNCRVDGNLFKGVYAHDLLSASLEIKTDDSDLKLDGNNVQTPYMPIAQNSILLLKLGISTYQFDSLDYDFDFTADIIFTENVVLYENIDYTFDPIEKTITLINRYRDYAGFIFANITFKAFEWSSGVVSSLNPITLTFENDYVKNITKFFEFIIQYDEIPGYDLEKIDFNSGRLVLAEEEKSSALLKIYLYNYVDEKWDDINFVVYDDYTGTNTFSYVVDRNFIVFENYFNKTQSSQFEVKAVFTVEQKTGDSFVSKTGFGITQINASLYYDTPDTEYMINPELEFDIDITEYFENDDKYLEQIKLDLFYFGEIEFDDAFLFSQYALLEENYNFYLRNEYLDFEKFSLVNDEIILSRGEIDRLLFHDIDNNKYYIRAKLEYDWNCILEMNLGSNSKLEIISTLNLIKYDLITAYTSYETTRISAQEVNVPYELTEILAPNYLDTNGQITILNDDEDTDIGVFGGFLRNVDTKQRLLVRQQLFYNFTSSPSETHNILLDYAYTDSILRFVEPNGWLEYPSNTILYDEYGNRLNPPLQPNDFDFTYGALTNQGDIEGINGDYSTITSTASGQFYPPTVEMPIDTDFSTSITIPAGAFEYLDNSFATITAGISSTTYPTGFVVPLQGEFTFTKGDWGSYNALNLETINGQYTTIASASAPFYDTSFEAPLETNFSGTGNLNYQGRLDTVNGAPYTNIGSVPGFNYTGDLRIGPNQWNNWTTWTYGSGGVTGNLVSDGAEDASANRIDAGVSSTYEGSQSSNGDRYPDGSTPAYDNFNEIPLSGDFNAGTMGDVTYNDGPGGSTPTTIGGFYDPTTIYTGNQKSGPNEWNDWDFTGGYGSGSTDYGTLTSNDGDVNTIYAGTAPPGTVLRPDSSVSHTWYYGSVPGDIDDDVTQPIAGESSGIIADWNEGDHGDIEVIGFSTISGVSRVTNIKVWTYGAVAGTYASAPSVSVNMGGWQTTQSTLISNGMGFEWRSNSFSGSWSQSDLNGLEVRYTASVFWMNPPAIPLGLNFIDVVYVEVTYTSLNVLRPDSSVSHTWSGGTVPDSIDDNVTQPTAGDGAAVVADWNAGDDGQWEVIGFPTISGIYEVTQIKVWTYGNVGGTYASAPSINIDMGGLQTPQSTGLPKGPREWKSNTFSGSWDQSDLDGLEVRYQAHVHWHNPPAFPLGLNFIDTCYVEVTYTASTNKHEYLIKFDVNDASMSSIQNLRYEWKQTAARNTKMYIYDGSDYDQLVNNRGSNTSYYTGSFELTSQYIQNTDEVWLRIVSEVGADFDVQFDQLYIEYTRWSLSPNYVMEKEVEWAASEPYPVSMDTLTWAHSGTSGVTFEIYDYTGVGGWWDPVAVNPFTIQPEHIGGNSDTIKVKYSKTSSSDFTLTLDQLRIDYKDGWGVSPSGSFENAVGSIDSYFIESSVYNTGSSGGGDIIDFSLVDWPTIPANYYITEIGITTTALYDGATSGVPTLTASYQIEGGWSSGKSQSMQDGSWTTNTLSWTGLWSNPGYNDADGIKIRFETAPGTISGGRKGIQIDRVYVTVYIAPVVNNYKHEYYIKWDVDDVAMDSIQNLRYEWKQTAARNTEMFIYDGSDYQTSVNDRGSSTSYYTGSFRLTSQYLQGVSNDEVWLYIVSDEGADFDVRFDQLYIEYTNATTIYEISKIVEWSAPSPTSMNTLTYDHSPAVTFEIYDYIGGDYETITGSPFTLQAKYVSGGDTIKVRYNKTSLSDFTVDLDQLRIDYTYLDHTDHWVDAEVEWSVPNPDSYLYSVDYLRFAHSAPVGITFEVFDWIENGGQFESPPTGTPLNLQTNPEYYNSATQKVKVHYLTANHTSSFDLEIDQLRVDYTNELDWYSVNAEVIWDLTDAVNAMQYLNYSHKTTQDANCIMEIWDWEYNGGQGRWDLVNTSTNSAKFYDTVFDLSDNKYRNGSDYVKVRYRTAELMETPFNLLIDRLKVDYTTVRNAHKIDFEIIWDITDVTFNLMEFIKYSHKTNVSIDIDVDIYNFTSQTWFEIESVINSQTFDDDSFALSSDFYNRSNHVRLRFQSDTWETLNEEGFKLLIDRLTIDYEYYNAIYGYLGDSQYFSFVGDNEVWNVSMYYLDGQNKIFIAYMEPDPSNPNRFEYTWNSIQSASGALTDDSIDIIFHLKNIFNSTNDIRYRFIADFDLPISQFTVGNGIESFEYTPANPLTPVSFTHEETAYYREFYRIVDNTIGIVHGWTQFNSSEVSILEDLSSTLPMNFTIEYRVIDYAGNEGTNTTYNSNYQNIIFSREKAIMLSSDTIDLNLGGNRMISFANSGQFNNIQFLDAYINGFNYGTAYLDIDDYYKLSFGTSNSIDTLLGYSGSLISNNIYSNTDPLDHVSWEVREDNIFAAVKHVLVEDDIIINNPIAHTTFSALNIENLYNRGFGLEDFIYIKQVYYYNTSRTEDVQQILSEDDYNIDEEGIVTFPETSIV</sequence>